<reference evidence="2" key="1">
    <citation type="journal article" date="2023" name="Front. Plant Sci.">
        <title>Chromosomal-level genome assembly of Melastoma candidum provides insights into trichome evolution.</title>
        <authorList>
            <person name="Zhong Y."/>
            <person name="Wu W."/>
            <person name="Sun C."/>
            <person name="Zou P."/>
            <person name="Liu Y."/>
            <person name="Dai S."/>
            <person name="Zhou R."/>
        </authorList>
    </citation>
    <scope>NUCLEOTIDE SEQUENCE [LARGE SCALE GENOMIC DNA]</scope>
</reference>
<accession>A0ACB9SMA6</accession>
<protein>
    <submittedName>
        <fullName evidence="1">Uncharacterized protein</fullName>
    </submittedName>
</protein>
<keyword evidence="2" id="KW-1185">Reference proteome</keyword>
<organism evidence="1 2">
    <name type="scientific">Melastoma candidum</name>
    <dbReference type="NCBI Taxonomy" id="119954"/>
    <lineage>
        <taxon>Eukaryota</taxon>
        <taxon>Viridiplantae</taxon>
        <taxon>Streptophyta</taxon>
        <taxon>Embryophyta</taxon>
        <taxon>Tracheophyta</taxon>
        <taxon>Spermatophyta</taxon>
        <taxon>Magnoliopsida</taxon>
        <taxon>eudicotyledons</taxon>
        <taxon>Gunneridae</taxon>
        <taxon>Pentapetalae</taxon>
        <taxon>rosids</taxon>
        <taxon>malvids</taxon>
        <taxon>Myrtales</taxon>
        <taxon>Melastomataceae</taxon>
        <taxon>Melastomatoideae</taxon>
        <taxon>Melastomateae</taxon>
        <taxon>Melastoma</taxon>
    </lineage>
</organism>
<evidence type="ECO:0000313" key="1">
    <source>
        <dbReference type="EMBL" id="KAI4389332.1"/>
    </source>
</evidence>
<name>A0ACB9SMA6_9MYRT</name>
<proteinExistence type="predicted"/>
<comment type="caution">
    <text evidence="1">The sequence shown here is derived from an EMBL/GenBank/DDBJ whole genome shotgun (WGS) entry which is preliminary data.</text>
</comment>
<dbReference type="Proteomes" id="UP001057402">
    <property type="component" value="Chromosome 1"/>
</dbReference>
<evidence type="ECO:0000313" key="2">
    <source>
        <dbReference type="Proteomes" id="UP001057402"/>
    </source>
</evidence>
<sequence length="328" mass="35301">MAKSGSSKAEEPSIAPLPERWYNLVLGPSFGDRDPSSKFCTLRYEFKPASIDKSQPGSLHRKKDNTVAVEFHNNQFGKPRVRFEGVSEDYKENDAVLFFDGETFRLERLHRAVKRLRHVRLPGDAAAGPSIEHCSPPPRLVGVGSGDAQNVVAGAGQSLELEVENIDINNPISEAPGVKSQDEDEPGEARVDPTHMDLEEHVSIVDSDSPEEKTSLPLSRREIHSSIDINIPQQNEEEVEIADVDVSDNEPGYPGRNAADALRAQVVVERDERSSSSSSSSESGSDTSSSTGSDSKSESGNGSSCRSSSSGSSSSNSETSEGDSVNSI</sequence>
<dbReference type="EMBL" id="CM042880">
    <property type="protein sequence ID" value="KAI4389332.1"/>
    <property type="molecule type" value="Genomic_DNA"/>
</dbReference>
<gene>
    <name evidence="1" type="ORF">MLD38_001567</name>
</gene>